<evidence type="ECO:0000313" key="2">
    <source>
        <dbReference type="Proteomes" id="UP001235939"/>
    </source>
</evidence>
<sequence>MPSPSVTGPKSGMRPLRKCVCVAGPEYGTTEAAWKGVLTEAERMCDLHLSIRDRLHKETIHSIKMWQKENFHKSLVHLKEKKEMDDNFKKVSRISPLCFLISNVCCILIWRFLDCLLISTQLLCYCSPPPANIEVWLSRSRSPGPNCCPRSRSPRRITTWPARMRGPRPILRGTPPVITPCLRTRWVGLFLPEPRDFSSTFPSLGSLSSGRLFLFSGGVPVLLVQHTG</sequence>
<gene>
    <name evidence="1" type="ORF">LAZ67_18002331</name>
</gene>
<dbReference type="Gene3D" id="1.20.1270.60">
    <property type="entry name" value="Arfaptin homology (AH) domain/BAR domain"/>
    <property type="match status" value="1"/>
</dbReference>
<dbReference type="InterPro" id="IPR027267">
    <property type="entry name" value="AH/BAR_dom_sf"/>
</dbReference>
<keyword evidence="2" id="KW-1185">Reference proteome</keyword>
<name>A0ABY6LGI8_9ARAC</name>
<proteinExistence type="predicted"/>
<evidence type="ECO:0000313" key="1">
    <source>
        <dbReference type="EMBL" id="UYV80294.1"/>
    </source>
</evidence>
<organism evidence="1 2">
    <name type="scientific">Cordylochernes scorpioides</name>
    <dbReference type="NCBI Taxonomy" id="51811"/>
    <lineage>
        <taxon>Eukaryota</taxon>
        <taxon>Metazoa</taxon>
        <taxon>Ecdysozoa</taxon>
        <taxon>Arthropoda</taxon>
        <taxon>Chelicerata</taxon>
        <taxon>Arachnida</taxon>
        <taxon>Pseudoscorpiones</taxon>
        <taxon>Cheliferoidea</taxon>
        <taxon>Chernetidae</taxon>
        <taxon>Cordylochernes</taxon>
    </lineage>
</organism>
<dbReference type="Proteomes" id="UP001235939">
    <property type="component" value="Chromosome 18"/>
</dbReference>
<accession>A0ABY6LGI8</accession>
<dbReference type="SUPFAM" id="SSF103657">
    <property type="entry name" value="BAR/IMD domain-like"/>
    <property type="match status" value="1"/>
</dbReference>
<reference evidence="1 2" key="1">
    <citation type="submission" date="2022-01" db="EMBL/GenBank/DDBJ databases">
        <title>A chromosomal length assembly of Cordylochernes scorpioides.</title>
        <authorList>
            <person name="Zeh D."/>
            <person name="Zeh J."/>
        </authorList>
    </citation>
    <scope>NUCLEOTIDE SEQUENCE [LARGE SCALE GENOMIC DNA]</scope>
    <source>
        <strain evidence="1">IN4F17</strain>
        <tissue evidence="1">Whole Body</tissue>
    </source>
</reference>
<dbReference type="EMBL" id="CP092880">
    <property type="protein sequence ID" value="UYV80294.1"/>
    <property type="molecule type" value="Genomic_DNA"/>
</dbReference>
<protein>
    <submittedName>
        <fullName evidence="1">PACSIN3</fullName>
    </submittedName>
</protein>